<dbReference type="EMBL" id="UINC01107073">
    <property type="protein sequence ID" value="SVC72180.1"/>
    <property type="molecule type" value="Genomic_DNA"/>
</dbReference>
<sequence length="53" mass="5692">MKHTSKLLITLFAAAAVSASAAPKQWLDYKGNKGPGKGKKVVLISGDEEYRSE</sequence>
<proteinExistence type="predicted"/>
<evidence type="ECO:0000313" key="1">
    <source>
        <dbReference type="EMBL" id="SVC72180.1"/>
    </source>
</evidence>
<protein>
    <submittedName>
        <fullName evidence="1">Uncharacterized protein</fullName>
    </submittedName>
</protein>
<reference evidence="1" key="1">
    <citation type="submission" date="2018-05" db="EMBL/GenBank/DDBJ databases">
        <authorList>
            <person name="Lanie J.A."/>
            <person name="Ng W.-L."/>
            <person name="Kazmierczak K.M."/>
            <person name="Andrzejewski T.M."/>
            <person name="Davidsen T.M."/>
            <person name="Wayne K.J."/>
            <person name="Tettelin H."/>
            <person name="Glass J.I."/>
            <person name="Rusch D."/>
            <person name="Podicherti R."/>
            <person name="Tsui H.-C.T."/>
            <person name="Winkler M.E."/>
        </authorList>
    </citation>
    <scope>NUCLEOTIDE SEQUENCE</scope>
</reference>
<gene>
    <name evidence="1" type="ORF">METZ01_LOCUS325034</name>
</gene>
<name>A0A382PHB8_9ZZZZ</name>
<feature type="non-terminal residue" evidence="1">
    <location>
        <position position="53"/>
    </location>
</feature>
<organism evidence="1">
    <name type="scientific">marine metagenome</name>
    <dbReference type="NCBI Taxonomy" id="408172"/>
    <lineage>
        <taxon>unclassified sequences</taxon>
        <taxon>metagenomes</taxon>
        <taxon>ecological metagenomes</taxon>
    </lineage>
</organism>
<dbReference type="AlphaFoldDB" id="A0A382PHB8"/>
<accession>A0A382PHB8</accession>